<evidence type="ECO:0000313" key="2">
    <source>
        <dbReference type="Proteomes" id="UP001529510"/>
    </source>
</evidence>
<protein>
    <submittedName>
        <fullName evidence="1">Uncharacterized protein</fullName>
    </submittedName>
</protein>
<dbReference type="AlphaFoldDB" id="A0ABD0QXP4"/>
<feature type="non-terminal residue" evidence="1">
    <location>
        <position position="1"/>
    </location>
</feature>
<comment type="caution">
    <text evidence="1">The sequence shown here is derived from an EMBL/GenBank/DDBJ whole genome shotgun (WGS) entry which is preliminary data.</text>
</comment>
<dbReference type="Proteomes" id="UP001529510">
    <property type="component" value="Unassembled WGS sequence"/>
</dbReference>
<accession>A0ABD0QXP4</accession>
<keyword evidence="2" id="KW-1185">Reference proteome</keyword>
<proteinExistence type="predicted"/>
<feature type="non-terminal residue" evidence="1">
    <location>
        <position position="51"/>
    </location>
</feature>
<evidence type="ECO:0000313" key="1">
    <source>
        <dbReference type="EMBL" id="KAL0190959.1"/>
    </source>
</evidence>
<dbReference type="EMBL" id="JAMKFB020000006">
    <property type="protein sequence ID" value="KAL0190959.1"/>
    <property type="molecule type" value="Genomic_DNA"/>
</dbReference>
<sequence>GGVTSVTLRGDGQQFYVGTEAAQIYNLGYTDFKPELIATNHNSAVKDVAFP</sequence>
<name>A0ABD0QXP4_CIRMR</name>
<organism evidence="1 2">
    <name type="scientific">Cirrhinus mrigala</name>
    <name type="common">Mrigala</name>
    <dbReference type="NCBI Taxonomy" id="683832"/>
    <lineage>
        <taxon>Eukaryota</taxon>
        <taxon>Metazoa</taxon>
        <taxon>Chordata</taxon>
        <taxon>Craniata</taxon>
        <taxon>Vertebrata</taxon>
        <taxon>Euteleostomi</taxon>
        <taxon>Actinopterygii</taxon>
        <taxon>Neopterygii</taxon>
        <taxon>Teleostei</taxon>
        <taxon>Ostariophysi</taxon>
        <taxon>Cypriniformes</taxon>
        <taxon>Cyprinidae</taxon>
        <taxon>Labeoninae</taxon>
        <taxon>Labeonini</taxon>
        <taxon>Cirrhinus</taxon>
    </lineage>
</organism>
<reference evidence="1 2" key="1">
    <citation type="submission" date="2024-05" db="EMBL/GenBank/DDBJ databases">
        <title>Genome sequencing and assembly of Indian major carp, Cirrhinus mrigala (Hamilton, 1822).</title>
        <authorList>
            <person name="Mohindra V."/>
            <person name="Chowdhury L.M."/>
            <person name="Lal K."/>
            <person name="Jena J.K."/>
        </authorList>
    </citation>
    <scope>NUCLEOTIDE SEQUENCE [LARGE SCALE GENOMIC DNA]</scope>
    <source>
        <strain evidence="1">CM1030</strain>
        <tissue evidence="1">Blood</tissue>
    </source>
</reference>
<gene>
    <name evidence="1" type="ORF">M9458_013657</name>
</gene>